<keyword evidence="2" id="KW-1185">Reference proteome</keyword>
<reference evidence="1" key="1">
    <citation type="submission" date="2022-06" db="EMBL/GenBank/DDBJ databases">
        <title>Ornithinimicrobium JY.X270.</title>
        <authorList>
            <person name="Huang Y."/>
        </authorList>
    </citation>
    <scope>NUCLEOTIDE SEQUENCE</scope>
    <source>
        <strain evidence="1">JY.X270</strain>
    </source>
</reference>
<proteinExistence type="predicted"/>
<dbReference type="RefSeq" id="WP_252619667.1">
    <property type="nucleotide sequence ID" value="NZ_CP099490.1"/>
</dbReference>
<protein>
    <submittedName>
        <fullName evidence="1">Uncharacterized protein</fullName>
    </submittedName>
</protein>
<name>A0ABY4YG68_9MICO</name>
<sequence length="84" mass="9189">MIVLGIAGIAAMAVIAYSRLRAHSPEAGSTALRETRELAAVVLICAKAVEAVVDVFNERRPRMGTSSWERLSLYDDDGEEEYGY</sequence>
<gene>
    <name evidence="1" type="ORF">NF557_12040</name>
</gene>
<organism evidence="1 2">
    <name type="scientific">Ornithinimicrobium cryptoxanthini</name>
    <dbReference type="NCBI Taxonomy" id="2934161"/>
    <lineage>
        <taxon>Bacteria</taxon>
        <taxon>Bacillati</taxon>
        <taxon>Actinomycetota</taxon>
        <taxon>Actinomycetes</taxon>
        <taxon>Micrococcales</taxon>
        <taxon>Ornithinimicrobiaceae</taxon>
        <taxon>Ornithinimicrobium</taxon>
    </lineage>
</organism>
<accession>A0ABY4YG68</accession>
<evidence type="ECO:0000313" key="1">
    <source>
        <dbReference type="EMBL" id="USQ75348.1"/>
    </source>
</evidence>
<evidence type="ECO:0000313" key="2">
    <source>
        <dbReference type="Proteomes" id="UP001056535"/>
    </source>
</evidence>
<dbReference type="EMBL" id="CP099490">
    <property type="protein sequence ID" value="USQ75348.1"/>
    <property type="molecule type" value="Genomic_DNA"/>
</dbReference>
<dbReference type="Proteomes" id="UP001056535">
    <property type="component" value="Chromosome"/>
</dbReference>